<dbReference type="Gene3D" id="2.160.20.120">
    <property type="match status" value="1"/>
</dbReference>
<protein>
    <submittedName>
        <fullName evidence="1">Uncharacterized protein</fullName>
    </submittedName>
</protein>
<dbReference type="Pfam" id="PF00653">
    <property type="entry name" value="BIR"/>
    <property type="match status" value="1"/>
</dbReference>
<proteinExistence type="predicted"/>
<dbReference type="EMBL" id="JASAOG010000201">
    <property type="protein sequence ID" value="KAK0044290.1"/>
    <property type="molecule type" value="Genomic_DNA"/>
</dbReference>
<dbReference type="SUPFAM" id="SSF57924">
    <property type="entry name" value="Inhibitor of apoptosis (IAP) repeat"/>
    <property type="match status" value="1"/>
</dbReference>
<evidence type="ECO:0000313" key="2">
    <source>
        <dbReference type="Proteomes" id="UP001233172"/>
    </source>
</evidence>
<evidence type="ECO:0000313" key="1">
    <source>
        <dbReference type="EMBL" id="KAK0044290.1"/>
    </source>
</evidence>
<dbReference type="Proteomes" id="UP001233172">
    <property type="component" value="Unassembled WGS sequence"/>
</dbReference>
<accession>A0AAD8AXQ0</accession>
<dbReference type="Gene3D" id="1.10.1170.10">
    <property type="entry name" value="Inhibitor Of Apoptosis Protein (2mihbC-IAP-1), Chain A"/>
    <property type="match status" value="1"/>
</dbReference>
<comment type="caution">
    <text evidence="1">The sequence shown here is derived from an EMBL/GenBank/DDBJ whole genome shotgun (WGS) entry which is preliminary data.</text>
</comment>
<dbReference type="PROSITE" id="PS50143">
    <property type="entry name" value="BIR_REPEAT_2"/>
    <property type="match status" value="1"/>
</dbReference>
<organism evidence="1 2">
    <name type="scientific">Biomphalaria pfeifferi</name>
    <name type="common">Bloodfluke planorb</name>
    <name type="synonym">Freshwater snail</name>
    <dbReference type="NCBI Taxonomy" id="112525"/>
    <lineage>
        <taxon>Eukaryota</taxon>
        <taxon>Metazoa</taxon>
        <taxon>Spiralia</taxon>
        <taxon>Lophotrochozoa</taxon>
        <taxon>Mollusca</taxon>
        <taxon>Gastropoda</taxon>
        <taxon>Heterobranchia</taxon>
        <taxon>Euthyneura</taxon>
        <taxon>Panpulmonata</taxon>
        <taxon>Hygrophila</taxon>
        <taxon>Lymnaeoidea</taxon>
        <taxon>Planorbidae</taxon>
        <taxon>Biomphalaria</taxon>
    </lineage>
</organism>
<dbReference type="AlphaFoldDB" id="A0AAD8AXQ0"/>
<dbReference type="InterPro" id="IPR001370">
    <property type="entry name" value="BIR_rpt"/>
</dbReference>
<keyword evidence="2" id="KW-1185">Reference proteome</keyword>
<sequence>MNSRHVAMLYIGSLAGHSINATHERGNKDIPPSPYNYNKELHRVASFRNWPDHHPASPTRLANEGYFYMDHGSGVIGDESVMCHACYTTIPGLATIENISQVQWSHLVTCTYSNDSRSTRNTGHAEHREIRQETYQFQDTIIQVIPTSQITPNSYIFSFQASNVQLTQSPASTAQLTQSSASTAQLTQSPASTVQLTQSPASTVQVTQSPASTVQLTQSPASNVQLTQSPASTVQLTQSPASTVQVTQSPASTVQVTQSPASTVQLTQSPDSNAQITQSPASNVQLNRSAFQNIPEVDLQSLASNLQYIAPSALAHQEISAERSSNSIPQRRHLHLDIYGRGFVNRIYRVADIKSSLSDIPYNSLIRQS</sequence>
<gene>
    <name evidence="1" type="ORF">Bpfe_026312</name>
</gene>
<reference evidence="1" key="2">
    <citation type="submission" date="2023-04" db="EMBL/GenBank/DDBJ databases">
        <authorList>
            <person name="Bu L."/>
            <person name="Lu L."/>
            <person name="Laidemitt M.R."/>
            <person name="Zhang S.M."/>
            <person name="Mutuku M."/>
            <person name="Mkoji G."/>
            <person name="Steinauer M."/>
            <person name="Loker E.S."/>
        </authorList>
    </citation>
    <scope>NUCLEOTIDE SEQUENCE</scope>
    <source>
        <strain evidence="1">KasaAsao</strain>
        <tissue evidence="1">Whole Snail</tissue>
    </source>
</reference>
<reference evidence="1" key="1">
    <citation type="journal article" date="2023" name="PLoS Negl. Trop. Dis.">
        <title>A genome sequence for Biomphalaria pfeifferi, the major vector snail for the human-infecting parasite Schistosoma mansoni.</title>
        <authorList>
            <person name="Bu L."/>
            <person name="Lu L."/>
            <person name="Laidemitt M.R."/>
            <person name="Zhang S.M."/>
            <person name="Mutuku M."/>
            <person name="Mkoji G."/>
            <person name="Steinauer M."/>
            <person name="Loker E.S."/>
        </authorList>
    </citation>
    <scope>NUCLEOTIDE SEQUENCE</scope>
    <source>
        <strain evidence="1">KasaAsao</strain>
    </source>
</reference>
<name>A0AAD8AXQ0_BIOPF</name>